<feature type="binding site" evidence="2">
    <location>
        <begin position="210"/>
        <end position="211"/>
    </location>
    <ligand>
        <name>ATP</name>
        <dbReference type="ChEBI" id="CHEBI:30616"/>
    </ligand>
</feature>
<dbReference type="AlphaFoldDB" id="A0A0G0P1Y9"/>
<evidence type="ECO:0000313" key="5">
    <source>
        <dbReference type="EMBL" id="KKQ92089.1"/>
    </source>
</evidence>
<keyword evidence="2" id="KW-0067">ATP-binding</keyword>
<feature type="binding site" evidence="2">
    <location>
        <begin position="129"/>
        <end position="132"/>
    </location>
    <ligand>
        <name>ATP</name>
        <dbReference type="ChEBI" id="CHEBI:30616"/>
    </ligand>
</feature>
<dbReference type="PANTHER" id="PTHR13504:SF38">
    <property type="entry name" value="FIDO DOMAIN-CONTAINING PROTEIN"/>
    <property type="match status" value="1"/>
</dbReference>
<feature type="domain" description="Fido" evidence="4">
    <location>
        <begin position="96"/>
        <end position="232"/>
    </location>
</feature>
<dbReference type="Proteomes" id="UP000034774">
    <property type="component" value="Unassembled WGS sequence"/>
</dbReference>
<dbReference type="PANTHER" id="PTHR13504">
    <property type="entry name" value="FIDO DOMAIN-CONTAINING PROTEIN DDB_G0283145"/>
    <property type="match status" value="1"/>
</dbReference>
<evidence type="ECO:0000259" key="4">
    <source>
        <dbReference type="PROSITE" id="PS51459"/>
    </source>
</evidence>
<evidence type="ECO:0000256" key="1">
    <source>
        <dbReference type="PIRSR" id="PIRSR640198-1"/>
    </source>
</evidence>
<dbReference type="InterPro" id="IPR003812">
    <property type="entry name" value="Fido"/>
</dbReference>
<dbReference type="Pfam" id="PF02661">
    <property type="entry name" value="Fic"/>
    <property type="match status" value="1"/>
</dbReference>
<gene>
    <name evidence="5" type="ORF">UT17_C0003G0112</name>
</gene>
<feature type="site" description="Important for autoinhibition of adenylyltransferase activity" evidence="3">
    <location>
        <position position="48"/>
    </location>
</feature>
<sequence length="289" mass="32988">MTVGTSTKAKIDELKKEFDQRRVGKSSLLNLIDEAEIAESVYNSNAIENSTLTLKETEKILMEMEVPRDVSLREVFEAKNLARIFEYLRNKERTDLDIHVILFLHKMLLDNINDKISGRFRNGTENVRVGTHIGAPPEKIEGLISDLLLSYSSDNTKYFLDKISGFHLGFESIHPFNDGNGRIGRVLLNFQLLSLGFPNIIVKNKEKLEYYLAFNEFNDTKSIKLMTKIISKALIESLNKRITYLKGLKIITLTEYVKINRLEGSGVFNSAKRQAIPAFRENGVWKIGI</sequence>
<name>A0A0G0P1Y9_9BACT</name>
<comment type="caution">
    <text evidence="5">The sequence shown here is derived from an EMBL/GenBank/DDBJ whole genome shotgun (WGS) entry which is preliminary data.</text>
</comment>
<dbReference type="STRING" id="1618572.UT17_C0003G0112"/>
<evidence type="ECO:0000313" key="6">
    <source>
        <dbReference type="Proteomes" id="UP000034774"/>
    </source>
</evidence>
<dbReference type="EMBL" id="LBVU01000003">
    <property type="protein sequence ID" value="KKQ92089.1"/>
    <property type="molecule type" value="Genomic_DNA"/>
</dbReference>
<dbReference type="SUPFAM" id="SSF140931">
    <property type="entry name" value="Fic-like"/>
    <property type="match status" value="1"/>
</dbReference>
<feature type="binding site" evidence="2">
    <location>
        <begin position="178"/>
        <end position="185"/>
    </location>
    <ligand>
        <name>ATP</name>
        <dbReference type="ChEBI" id="CHEBI:30616"/>
    </ligand>
</feature>
<dbReference type="InterPro" id="IPR040198">
    <property type="entry name" value="Fido_containing"/>
</dbReference>
<dbReference type="Gene3D" id="1.10.3290.10">
    <property type="entry name" value="Fido-like domain"/>
    <property type="match status" value="1"/>
</dbReference>
<keyword evidence="2" id="KW-0547">Nucleotide-binding</keyword>
<dbReference type="PROSITE" id="PS51459">
    <property type="entry name" value="FIDO"/>
    <property type="match status" value="1"/>
</dbReference>
<organism evidence="5 6">
    <name type="scientific">Candidatus Woesebacteria bacterium GW2011_GWB1_39_10</name>
    <dbReference type="NCBI Taxonomy" id="1618572"/>
    <lineage>
        <taxon>Bacteria</taxon>
        <taxon>Candidatus Woeseibacteriota</taxon>
    </lineage>
</organism>
<feature type="binding site" evidence="2">
    <location>
        <position position="218"/>
    </location>
    <ligand>
        <name>ATP</name>
        <dbReference type="ChEBI" id="CHEBI:30616"/>
    </ligand>
</feature>
<evidence type="ECO:0000256" key="3">
    <source>
        <dbReference type="PIRSR" id="PIRSR640198-3"/>
    </source>
</evidence>
<protein>
    <recommendedName>
        <fullName evidence="4">Fido domain-containing protein</fullName>
    </recommendedName>
</protein>
<dbReference type="InterPro" id="IPR036597">
    <property type="entry name" value="Fido-like_dom_sf"/>
</dbReference>
<dbReference type="GO" id="GO:0005524">
    <property type="term" value="F:ATP binding"/>
    <property type="evidence" value="ECO:0007669"/>
    <property type="project" value="UniProtKB-KW"/>
</dbReference>
<reference evidence="5 6" key="1">
    <citation type="journal article" date="2015" name="Nature">
        <title>rRNA introns, odd ribosomes, and small enigmatic genomes across a large radiation of phyla.</title>
        <authorList>
            <person name="Brown C.T."/>
            <person name="Hug L.A."/>
            <person name="Thomas B.C."/>
            <person name="Sharon I."/>
            <person name="Castelle C.J."/>
            <person name="Singh A."/>
            <person name="Wilkins M.J."/>
            <person name="Williams K.H."/>
            <person name="Banfield J.F."/>
        </authorList>
    </citation>
    <scope>NUCLEOTIDE SEQUENCE [LARGE SCALE GENOMIC DNA]</scope>
</reference>
<feature type="active site" evidence="1">
    <location>
        <position position="174"/>
    </location>
</feature>
<proteinExistence type="predicted"/>
<evidence type="ECO:0000256" key="2">
    <source>
        <dbReference type="PIRSR" id="PIRSR640198-2"/>
    </source>
</evidence>
<accession>A0A0G0P1Y9</accession>